<dbReference type="AlphaFoldDB" id="A0A075AYN1"/>
<accession>A0A075AYN1</accession>
<keyword evidence="2" id="KW-1185">Reference proteome</keyword>
<gene>
    <name evidence="1" type="ORF">O9G_005675</name>
</gene>
<organism evidence="1 2">
    <name type="scientific">Rozella allomycis (strain CSF55)</name>
    <dbReference type="NCBI Taxonomy" id="988480"/>
    <lineage>
        <taxon>Eukaryota</taxon>
        <taxon>Fungi</taxon>
        <taxon>Fungi incertae sedis</taxon>
        <taxon>Cryptomycota</taxon>
        <taxon>Cryptomycota incertae sedis</taxon>
        <taxon>Rozella</taxon>
    </lineage>
</organism>
<feature type="non-terminal residue" evidence="1">
    <location>
        <position position="1"/>
    </location>
</feature>
<name>A0A075AYN1_ROZAC</name>
<evidence type="ECO:0000313" key="1">
    <source>
        <dbReference type="EMBL" id="EPZ35229.1"/>
    </source>
</evidence>
<sequence>GREKNIESGSVSGERSIKRGNIKKVASIDYNMINELAPGVYNSDSRDHLTLPVYLISLNLTIHQFPSFRLNRIQTLTNYTSPCYTFKLSHMNILKHRPFSIQFNDNYKTQSPFIYTIYNNLHNIQGTLTLNNQTFILRPFIDLKIELLSYDYITLGDSINLSFKVDYFNDFELKYFKVRQSLDDALIDDSIDSSDSINSIELSTIDSIDSTSKSFVDDNLQVNL</sequence>
<dbReference type="HOGENOM" id="CLU_1237632_0_0_1"/>
<reference evidence="1 2" key="1">
    <citation type="journal article" date="2013" name="Curr. Biol.">
        <title>Shared signatures of parasitism and phylogenomics unite Cryptomycota and microsporidia.</title>
        <authorList>
            <person name="James T.Y."/>
            <person name="Pelin A."/>
            <person name="Bonen L."/>
            <person name="Ahrendt S."/>
            <person name="Sain D."/>
            <person name="Corradi N."/>
            <person name="Stajich J.E."/>
        </authorList>
    </citation>
    <scope>NUCLEOTIDE SEQUENCE [LARGE SCALE GENOMIC DNA]</scope>
    <source>
        <strain evidence="1 2">CSF55</strain>
    </source>
</reference>
<evidence type="ECO:0000313" key="2">
    <source>
        <dbReference type="Proteomes" id="UP000030755"/>
    </source>
</evidence>
<proteinExistence type="predicted"/>
<dbReference type="EMBL" id="KE560851">
    <property type="protein sequence ID" value="EPZ35229.1"/>
    <property type="molecule type" value="Genomic_DNA"/>
</dbReference>
<protein>
    <submittedName>
        <fullName evidence="1">Uncharacterized protein</fullName>
    </submittedName>
</protein>
<dbReference type="Proteomes" id="UP000030755">
    <property type="component" value="Unassembled WGS sequence"/>
</dbReference>